<dbReference type="Pfam" id="PF01351">
    <property type="entry name" value="RNase_HII"/>
    <property type="match status" value="1"/>
</dbReference>
<evidence type="ECO:0000256" key="10">
    <source>
        <dbReference type="ARBA" id="ARBA00022723"/>
    </source>
</evidence>
<dbReference type="InterPro" id="IPR012337">
    <property type="entry name" value="RNaseH-like_sf"/>
</dbReference>
<dbReference type="NCBIfam" id="TIGR00729">
    <property type="entry name" value="ribonuclease HII"/>
    <property type="match status" value="1"/>
</dbReference>
<evidence type="ECO:0000256" key="1">
    <source>
        <dbReference type="ARBA" id="ARBA00000077"/>
    </source>
</evidence>
<comment type="cofactor">
    <cofactor evidence="2">
        <name>Mg(2+)</name>
        <dbReference type="ChEBI" id="CHEBI:18420"/>
    </cofactor>
</comment>
<keyword evidence="8 13" id="KW-0963">Cytoplasm</keyword>
<evidence type="ECO:0000256" key="3">
    <source>
        <dbReference type="ARBA" id="ARBA00004065"/>
    </source>
</evidence>
<dbReference type="GO" id="GO:0030145">
    <property type="term" value="F:manganese ion binding"/>
    <property type="evidence" value="ECO:0007669"/>
    <property type="project" value="UniProtKB-UniRule"/>
</dbReference>
<dbReference type="GO" id="GO:0006298">
    <property type="term" value="P:mismatch repair"/>
    <property type="evidence" value="ECO:0007669"/>
    <property type="project" value="TreeGrafter"/>
</dbReference>
<gene>
    <name evidence="13" type="primary">rnhB</name>
    <name evidence="17" type="ORF">HC235_08180</name>
</gene>
<keyword evidence="13" id="KW-0464">Manganese</keyword>
<comment type="catalytic activity">
    <reaction evidence="1 13 14 15">
        <text>Endonucleolytic cleavage to 5'-phosphomonoester.</text>
        <dbReference type="EC" id="3.1.26.4"/>
    </reaction>
</comment>
<dbReference type="InterPro" id="IPR001352">
    <property type="entry name" value="RNase_HII/HIII"/>
</dbReference>
<keyword evidence="9 13" id="KW-0540">Nuclease</keyword>
<dbReference type="AlphaFoldDB" id="A0A7L4PCZ4"/>
<comment type="cofactor">
    <cofactor evidence="13 14">
        <name>Mn(2+)</name>
        <dbReference type="ChEBI" id="CHEBI:29035"/>
    </cofactor>
    <cofactor evidence="13 14">
        <name>Mg(2+)</name>
        <dbReference type="ChEBI" id="CHEBI:18420"/>
    </cofactor>
    <text evidence="13 14">Manganese or magnesium. Binds 1 divalent metal ion per monomer in the absence of substrate. May bind a second metal ion after substrate binding.</text>
</comment>
<dbReference type="PANTHER" id="PTHR10954:SF23">
    <property type="entry name" value="RIBONUCLEASE"/>
    <property type="match status" value="1"/>
</dbReference>
<dbReference type="SUPFAM" id="SSF53098">
    <property type="entry name" value="Ribonuclease H-like"/>
    <property type="match status" value="1"/>
</dbReference>
<comment type="similarity">
    <text evidence="5 13 15">Belongs to the RNase HII family.</text>
</comment>
<dbReference type="GO" id="GO:0043137">
    <property type="term" value="P:DNA replication, removal of RNA primer"/>
    <property type="evidence" value="ECO:0007669"/>
    <property type="project" value="TreeGrafter"/>
</dbReference>
<evidence type="ECO:0000256" key="11">
    <source>
        <dbReference type="ARBA" id="ARBA00022759"/>
    </source>
</evidence>
<evidence type="ECO:0000256" key="7">
    <source>
        <dbReference type="ARBA" id="ARBA00019179"/>
    </source>
</evidence>
<evidence type="ECO:0000256" key="6">
    <source>
        <dbReference type="ARBA" id="ARBA00012180"/>
    </source>
</evidence>
<dbReference type="GO" id="GO:0004523">
    <property type="term" value="F:RNA-DNA hybrid ribonuclease activity"/>
    <property type="evidence" value="ECO:0007669"/>
    <property type="project" value="UniProtKB-UniRule"/>
</dbReference>
<reference evidence="17 18" key="1">
    <citation type="journal article" date="2020" name="Nat. Commun.">
        <title>The structures of two archaeal type IV pili illuminate evolutionary relationships.</title>
        <authorList>
            <person name="Wang F."/>
            <person name="Baquero D.P."/>
            <person name="Su Z."/>
            <person name="Beltran L.C."/>
            <person name="Prangishvili D."/>
            <person name="Krupovic M."/>
            <person name="Egelman E.H."/>
        </authorList>
    </citation>
    <scope>NUCLEOTIDE SEQUENCE [LARGE SCALE GENOMIC DNA]</scope>
    <source>
        <strain evidence="17 18">2GA</strain>
    </source>
</reference>
<dbReference type="Gene3D" id="3.30.420.10">
    <property type="entry name" value="Ribonuclease H-like superfamily/Ribonuclease H"/>
    <property type="match status" value="1"/>
</dbReference>
<dbReference type="GO" id="GO:0005737">
    <property type="term" value="C:cytoplasm"/>
    <property type="evidence" value="ECO:0007669"/>
    <property type="project" value="UniProtKB-SubCell"/>
</dbReference>
<dbReference type="PROSITE" id="PS51975">
    <property type="entry name" value="RNASE_H_2"/>
    <property type="match status" value="1"/>
</dbReference>
<keyword evidence="10 13" id="KW-0479">Metal-binding</keyword>
<dbReference type="HAMAP" id="MF_00052_A">
    <property type="entry name" value="RNase_HII_A"/>
    <property type="match status" value="1"/>
</dbReference>
<keyword evidence="12 13" id="KW-0378">Hydrolase</keyword>
<sequence>MTLSVGGIDEAGRGPVVGPLVLAIVVGDSEALSKIGVRDSKSLSPRAREVLYGKILEMAVCVNYAVVEPYEIDLHVSRGMLNALEMKYAAKLMELCPADLYYVDSPDVKAARFGDGLSFLTGRRVVSLHKGEAVPQVAAASIVAKVVRDRLVEMLRKEVGDFGSGYPSDRKTREWLRGGRIPHECVRWSWETVGKLFK</sequence>
<feature type="domain" description="RNase H type-2" evidence="16">
    <location>
        <begin position="3"/>
        <end position="198"/>
    </location>
</feature>
<dbReference type="SMR" id="A0A7L4PCZ4"/>
<evidence type="ECO:0000313" key="18">
    <source>
        <dbReference type="Proteomes" id="UP000554766"/>
    </source>
</evidence>
<comment type="subcellular location">
    <subcellularLocation>
        <location evidence="4 13">Cytoplasm</location>
    </subcellularLocation>
</comment>
<dbReference type="GO" id="GO:0032299">
    <property type="term" value="C:ribonuclease H2 complex"/>
    <property type="evidence" value="ECO:0007669"/>
    <property type="project" value="TreeGrafter"/>
</dbReference>
<dbReference type="GO" id="GO:0003723">
    <property type="term" value="F:RNA binding"/>
    <property type="evidence" value="ECO:0007669"/>
    <property type="project" value="UniProtKB-UniRule"/>
</dbReference>
<evidence type="ECO:0000256" key="5">
    <source>
        <dbReference type="ARBA" id="ARBA00007383"/>
    </source>
</evidence>
<dbReference type="InterPro" id="IPR024567">
    <property type="entry name" value="RNase_HII/HIII_dom"/>
</dbReference>
<dbReference type="InterPro" id="IPR004649">
    <property type="entry name" value="RNase_H2_suA"/>
</dbReference>
<comment type="caution">
    <text evidence="17">The sequence shown here is derived from an EMBL/GenBank/DDBJ whole genome shotgun (WGS) entry which is preliminary data.</text>
</comment>
<dbReference type="EC" id="3.1.26.4" evidence="6 13"/>
<accession>A0A7L4PCZ4</accession>
<evidence type="ECO:0000256" key="14">
    <source>
        <dbReference type="PROSITE-ProRule" id="PRU01319"/>
    </source>
</evidence>
<dbReference type="GeneID" id="5055752"/>
<keyword evidence="18" id="KW-1185">Reference proteome</keyword>
<dbReference type="InterPro" id="IPR020787">
    <property type="entry name" value="RNase_HII_arc"/>
</dbReference>
<keyword evidence="11 13" id="KW-0255">Endonuclease</keyword>
<evidence type="ECO:0000256" key="2">
    <source>
        <dbReference type="ARBA" id="ARBA00001946"/>
    </source>
</evidence>
<dbReference type="OMA" id="REECRFF"/>
<evidence type="ECO:0000256" key="8">
    <source>
        <dbReference type="ARBA" id="ARBA00022490"/>
    </source>
</evidence>
<evidence type="ECO:0000256" key="15">
    <source>
        <dbReference type="RuleBase" id="RU003515"/>
    </source>
</evidence>
<protein>
    <recommendedName>
        <fullName evidence="7 13">Ribonuclease HII</fullName>
        <shortName evidence="13">RNase HII</shortName>
        <ecNumber evidence="6 13">3.1.26.4</ecNumber>
    </recommendedName>
</protein>
<dbReference type="Proteomes" id="UP000554766">
    <property type="component" value="Unassembled WGS sequence"/>
</dbReference>
<comment type="function">
    <text evidence="3 13 15">Endonuclease that specifically degrades the RNA of RNA-DNA hybrids.</text>
</comment>
<feature type="binding site" evidence="13 14">
    <location>
        <position position="10"/>
    </location>
    <ligand>
        <name>a divalent metal cation</name>
        <dbReference type="ChEBI" id="CHEBI:60240"/>
    </ligand>
</feature>
<organism evidence="17 18">
    <name type="scientific">Pyrobaculum arsenaticum</name>
    <dbReference type="NCBI Taxonomy" id="121277"/>
    <lineage>
        <taxon>Archaea</taxon>
        <taxon>Thermoproteota</taxon>
        <taxon>Thermoprotei</taxon>
        <taxon>Thermoproteales</taxon>
        <taxon>Thermoproteaceae</taxon>
        <taxon>Pyrobaculum</taxon>
    </lineage>
</organism>
<dbReference type="CDD" id="cd07180">
    <property type="entry name" value="RNase_HII_archaea_like"/>
    <property type="match status" value="1"/>
</dbReference>
<evidence type="ECO:0000259" key="16">
    <source>
        <dbReference type="PROSITE" id="PS51975"/>
    </source>
</evidence>
<dbReference type="EMBL" id="JAAVJF010000003">
    <property type="protein sequence ID" value="NYR15910.1"/>
    <property type="molecule type" value="Genomic_DNA"/>
</dbReference>
<feature type="binding site" evidence="13 14">
    <location>
        <position position="104"/>
    </location>
    <ligand>
        <name>a divalent metal cation</name>
        <dbReference type="ChEBI" id="CHEBI:60240"/>
    </ligand>
</feature>
<dbReference type="RefSeq" id="WP_011899832.1">
    <property type="nucleotide sequence ID" value="NZ_JAAVJF010000003.1"/>
</dbReference>
<evidence type="ECO:0000256" key="12">
    <source>
        <dbReference type="ARBA" id="ARBA00022801"/>
    </source>
</evidence>
<name>A0A7L4PCZ4_9CREN</name>
<feature type="binding site" evidence="13 14">
    <location>
        <position position="9"/>
    </location>
    <ligand>
        <name>a divalent metal cation</name>
        <dbReference type="ChEBI" id="CHEBI:60240"/>
    </ligand>
</feature>
<dbReference type="InterPro" id="IPR036397">
    <property type="entry name" value="RNaseH_sf"/>
</dbReference>
<evidence type="ECO:0000256" key="4">
    <source>
        <dbReference type="ARBA" id="ARBA00004496"/>
    </source>
</evidence>
<evidence type="ECO:0000256" key="9">
    <source>
        <dbReference type="ARBA" id="ARBA00022722"/>
    </source>
</evidence>
<proteinExistence type="inferred from homology"/>
<evidence type="ECO:0000256" key="13">
    <source>
        <dbReference type="HAMAP-Rule" id="MF_00052"/>
    </source>
</evidence>
<evidence type="ECO:0000313" key="17">
    <source>
        <dbReference type="EMBL" id="NYR15910.1"/>
    </source>
</evidence>
<dbReference type="PANTHER" id="PTHR10954">
    <property type="entry name" value="RIBONUCLEASE H2 SUBUNIT A"/>
    <property type="match status" value="1"/>
</dbReference>